<dbReference type="EMBL" id="GL379814">
    <property type="protein sequence ID" value="EGT44881.1"/>
    <property type="molecule type" value="Genomic_DNA"/>
</dbReference>
<dbReference type="Proteomes" id="UP000008068">
    <property type="component" value="Unassembled WGS sequence"/>
</dbReference>
<accession>G0MV68</accession>
<protein>
    <submittedName>
        <fullName evidence="1">Uncharacterized protein</fullName>
    </submittedName>
</protein>
<organism evidence="2">
    <name type="scientific">Caenorhabditis brenneri</name>
    <name type="common">Nematode worm</name>
    <dbReference type="NCBI Taxonomy" id="135651"/>
    <lineage>
        <taxon>Eukaryota</taxon>
        <taxon>Metazoa</taxon>
        <taxon>Ecdysozoa</taxon>
        <taxon>Nematoda</taxon>
        <taxon>Chromadorea</taxon>
        <taxon>Rhabditida</taxon>
        <taxon>Rhabditina</taxon>
        <taxon>Rhabditomorpha</taxon>
        <taxon>Rhabditoidea</taxon>
        <taxon>Rhabditidae</taxon>
        <taxon>Peloderinae</taxon>
        <taxon>Caenorhabditis</taxon>
    </lineage>
</organism>
<name>G0MV68_CAEBE</name>
<reference evidence="2" key="1">
    <citation type="submission" date="2011-07" db="EMBL/GenBank/DDBJ databases">
        <authorList>
            <consortium name="Caenorhabditis brenneri Sequencing and Analysis Consortium"/>
            <person name="Wilson R.K."/>
        </authorList>
    </citation>
    <scope>NUCLEOTIDE SEQUENCE [LARGE SCALE GENOMIC DNA]</scope>
    <source>
        <strain evidence="2">PB2801</strain>
    </source>
</reference>
<gene>
    <name evidence="1" type="ORF">CAEBREN_28643</name>
</gene>
<dbReference type="AlphaFoldDB" id="G0MV68"/>
<sequence>MCHRNSSKKSWNRTSN</sequence>
<evidence type="ECO:0000313" key="1">
    <source>
        <dbReference type="EMBL" id="EGT44881.1"/>
    </source>
</evidence>
<keyword evidence="2" id="KW-1185">Reference proteome</keyword>
<proteinExistence type="predicted"/>
<evidence type="ECO:0000313" key="2">
    <source>
        <dbReference type="Proteomes" id="UP000008068"/>
    </source>
</evidence>
<dbReference type="InParanoid" id="G0MV68"/>